<comment type="caution">
    <text evidence="1">The sequence shown here is derived from an EMBL/GenBank/DDBJ whole genome shotgun (WGS) entry which is preliminary data.</text>
</comment>
<evidence type="ECO:0000313" key="1">
    <source>
        <dbReference type="EMBL" id="MFD1008596.1"/>
    </source>
</evidence>
<proteinExistence type="predicted"/>
<sequence length="74" mass="8312">MREKVQVEVEVTQDTVTLQRGDLLVPMSQTLAPLAALMLDPRSSNALYQENEWSWLALGEFPVYPVVEPVTNVP</sequence>
<dbReference type="Proteomes" id="UP001597048">
    <property type="component" value="Unassembled WGS sequence"/>
</dbReference>
<keyword evidence="2" id="KW-1185">Reference proteome</keyword>
<dbReference type="RefSeq" id="WP_379558574.1">
    <property type="nucleotide sequence ID" value="NZ_JBHTJS010000036.1"/>
</dbReference>
<accession>A0ABW3KK95</accession>
<dbReference type="EMBL" id="JBHTJS010000036">
    <property type="protein sequence ID" value="MFD1008596.1"/>
    <property type="molecule type" value="Genomic_DNA"/>
</dbReference>
<gene>
    <name evidence="1" type="ORF">ACFQ1C_10565</name>
</gene>
<name>A0ABW3KK95_9GAMM</name>
<organism evidence="1 2">
    <name type="scientific">Oceanisphaera ostreae</name>
    <dbReference type="NCBI Taxonomy" id="914151"/>
    <lineage>
        <taxon>Bacteria</taxon>
        <taxon>Pseudomonadati</taxon>
        <taxon>Pseudomonadota</taxon>
        <taxon>Gammaproteobacteria</taxon>
        <taxon>Aeromonadales</taxon>
        <taxon>Aeromonadaceae</taxon>
        <taxon>Oceanisphaera</taxon>
    </lineage>
</organism>
<protein>
    <submittedName>
        <fullName evidence="1">Uncharacterized protein</fullName>
    </submittedName>
</protein>
<reference evidence="2" key="1">
    <citation type="journal article" date="2019" name="Int. J. Syst. Evol. Microbiol.">
        <title>The Global Catalogue of Microorganisms (GCM) 10K type strain sequencing project: providing services to taxonomists for standard genome sequencing and annotation.</title>
        <authorList>
            <consortium name="The Broad Institute Genomics Platform"/>
            <consortium name="The Broad Institute Genome Sequencing Center for Infectious Disease"/>
            <person name="Wu L."/>
            <person name="Ma J."/>
        </authorList>
    </citation>
    <scope>NUCLEOTIDE SEQUENCE [LARGE SCALE GENOMIC DNA]</scope>
    <source>
        <strain evidence="2">CCUG 60525</strain>
    </source>
</reference>
<evidence type="ECO:0000313" key="2">
    <source>
        <dbReference type="Proteomes" id="UP001597048"/>
    </source>
</evidence>